<name>A0AAD9WPL3_9ROSI</name>
<organism evidence="1 2">
    <name type="scientific">Dipteronia dyeriana</name>
    <dbReference type="NCBI Taxonomy" id="168575"/>
    <lineage>
        <taxon>Eukaryota</taxon>
        <taxon>Viridiplantae</taxon>
        <taxon>Streptophyta</taxon>
        <taxon>Embryophyta</taxon>
        <taxon>Tracheophyta</taxon>
        <taxon>Spermatophyta</taxon>
        <taxon>Magnoliopsida</taxon>
        <taxon>eudicotyledons</taxon>
        <taxon>Gunneridae</taxon>
        <taxon>Pentapetalae</taxon>
        <taxon>rosids</taxon>
        <taxon>malvids</taxon>
        <taxon>Sapindales</taxon>
        <taxon>Sapindaceae</taxon>
        <taxon>Hippocastanoideae</taxon>
        <taxon>Acereae</taxon>
        <taxon>Dipteronia</taxon>
    </lineage>
</organism>
<proteinExistence type="predicted"/>
<accession>A0AAD9WPL3</accession>
<dbReference type="SUPFAM" id="SSF56219">
    <property type="entry name" value="DNase I-like"/>
    <property type="match status" value="1"/>
</dbReference>
<protein>
    <recommendedName>
        <fullName evidence="3">Endonuclease/exonuclease/phosphatase domain-containing protein</fullName>
    </recommendedName>
</protein>
<sequence length="160" mass="17489">MLVLSWNVRGLGRGEKCRAVKNLVTLHNPTILFIQESKLRLFNDQVVRSLGGLVLAKDVGVEAIGSTGGLISLWNANLFKVIACISNQNCVSLAGELVSLNKKVVFCNVYASNVECDRKALWDCIIEAQVSLPKLWCIGGDFNAILVSTERRWGSTILGL</sequence>
<reference evidence="1" key="1">
    <citation type="journal article" date="2023" name="Plant J.">
        <title>Genome sequences and population genomics provide insights into the demographic history, inbreeding, and mutation load of two 'living fossil' tree species of Dipteronia.</title>
        <authorList>
            <person name="Feng Y."/>
            <person name="Comes H.P."/>
            <person name="Chen J."/>
            <person name="Zhu S."/>
            <person name="Lu R."/>
            <person name="Zhang X."/>
            <person name="Li P."/>
            <person name="Qiu J."/>
            <person name="Olsen K.M."/>
            <person name="Qiu Y."/>
        </authorList>
    </citation>
    <scope>NUCLEOTIDE SEQUENCE</scope>
    <source>
        <strain evidence="1">KIB01</strain>
    </source>
</reference>
<dbReference type="EMBL" id="JANJYI010000008">
    <property type="protein sequence ID" value="KAK2637650.1"/>
    <property type="molecule type" value="Genomic_DNA"/>
</dbReference>
<dbReference type="InterPro" id="IPR036691">
    <property type="entry name" value="Endo/exonu/phosph_ase_sf"/>
</dbReference>
<evidence type="ECO:0000313" key="1">
    <source>
        <dbReference type="EMBL" id="KAK2637650.1"/>
    </source>
</evidence>
<dbReference type="PANTHER" id="PTHR35218">
    <property type="entry name" value="RNASE H DOMAIN-CONTAINING PROTEIN"/>
    <property type="match status" value="1"/>
</dbReference>
<dbReference type="PANTHER" id="PTHR35218:SF7">
    <property type="entry name" value="ENDONUCLEASE_EXONUCLEASE_PHOSPHATASE"/>
    <property type="match status" value="1"/>
</dbReference>
<evidence type="ECO:0000313" key="2">
    <source>
        <dbReference type="Proteomes" id="UP001280121"/>
    </source>
</evidence>
<dbReference type="Gene3D" id="3.60.10.10">
    <property type="entry name" value="Endonuclease/exonuclease/phosphatase"/>
    <property type="match status" value="1"/>
</dbReference>
<evidence type="ECO:0008006" key="3">
    <source>
        <dbReference type="Google" id="ProtNLM"/>
    </source>
</evidence>
<dbReference type="Proteomes" id="UP001280121">
    <property type="component" value="Unassembled WGS sequence"/>
</dbReference>
<gene>
    <name evidence="1" type="ORF">Ddye_025445</name>
</gene>
<keyword evidence="2" id="KW-1185">Reference proteome</keyword>
<comment type="caution">
    <text evidence="1">The sequence shown here is derived from an EMBL/GenBank/DDBJ whole genome shotgun (WGS) entry which is preliminary data.</text>
</comment>
<dbReference type="AlphaFoldDB" id="A0AAD9WPL3"/>